<dbReference type="STRING" id="41427.A0A182IJT5"/>
<comment type="similarity">
    <text evidence="10">Belongs to the insect chemoreceptor superfamily. Heteromeric odorant receptor channel (TC 1.A.69) family. Or2a subfamily.</text>
</comment>
<dbReference type="PANTHER" id="PTHR21137">
    <property type="entry name" value="ODORANT RECEPTOR"/>
    <property type="match status" value="1"/>
</dbReference>
<comment type="function">
    <text evidence="9">Odorant receptor which mediates acceptance or avoidance behavior, depending on its substrates. The odorant receptor repertoire encodes a large collection of odor stimuli that vary widely in identity, intensity, and duration. May form a complex with Orco to form odorant-sensing units, providing sensitive and prolonged odorant signaling and calcium permeability.</text>
</comment>
<keyword evidence="5" id="KW-1133">Transmembrane helix</keyword>
<dbReference type="GO" id="GO:0007165">
    <property type="term" value="P:signal transduction"/>
    <property type="evidence" value="ECO:0007669"/>
    <property type="project" value="UniProtKB-KW"/>
</dbReference>
<sequence length="646" mass="75036">MQPESGPQGTFSRGKYHWEDFIHPIRYTVWTWKICGLYNEKPQGALYRAYRYAFSITIMLVYLFTLSLNMFVMQTFEQLVLYIMYIMFTEIVMVMKAFIAYYNFDQIYDLYHGTVADAFQPKDELEQKLYRAGVGEIKYYSYLYVLAGNLAVGSSLLYLLHTDYRMPYFPWMFGIEYGPEARLNYGLIFGYQVLGMYFHMLVTVAVDVQLCYLLGMISMHLDLLEKRFRMLSTSEQFQQSFVELVHQYETVHRMVREVQQLYSPAFFAQFSASGLVICATAFKASTMVCRKEFRSDSGPDRAPFLFSPPAPNLSLQINVYELTAIQNLLYMLAMMFQMFLPCRFGNEVTRKSNALRTAVYSSHWYGMRLQDRKFLLMLLQRMNKPFTLKGYHFFNYNLPAYTTVPKASWTGFYRLLSGFTGRAPDTPDLVNYVVQDVPEDRFEDCIQHMCRYFLRDEPICRCLQLADDRIATAEFSAIWRRVLERRCAVVCFREGDDDEEIVGLNMLNVVSRGVPLPSDQRQFRSAGLQLMHDSTIHMTERGQLFGRFPLEQHFLSAWGLSVHPRFRGLGLAKEILRARIPLCRAMGFRLSATVFSHPGSQIPAARVGFRDAVVEKFSDLAEQGFAIPGITVEYNKLMVLEVCPEK</sequence>
<evidence type="ECO:0000256" key="5">
    <source>
        <dbReference type="ARBA" id="ARBA00022989"/>
    </source>
</evidence>
<dbReference type="VEuPathDB" id="VectorBase:AATE000510"/>
<dbReference type="AlphaFoldDB" id="A0A182IJT5"/>
<keyword evidence="3" id="KW-0812">Transmembrane</keyword>
<evidence type="ECO:0000313" key="12">
    <source>
        <dbReference type="EnsemblMetazoa" id="AATE000510-PA.1"/>
    </source>
</evidence>
<organism evidence="12">
    <name type="scientific">Anopheles atroparvus</name>
    <name type="common">European mosquito</name>
    <dbReference type="NCBI Taxonomy" id="41427"/>
    <lineage>
        <taxon>Eukaryota</taxon>
        <taxon>Metazoa</taxon>
        <taxon>Ecdysozoa</taxon>
        <taxon>Arthropoda</taxon>
        <taxon>Hexapoda</taxon>
        <taxon>Insecta</taxon>
        <taxon>Pterygota</taxon>
        <taxon>Neoptera</taxon>
        <taxon>Endopterygota</taxon>
        <taxon>Diptera</taxon>
        <taxon>Nematocera</taxon>
        <taxon>Culicoidea</taxon>
        <taxon>Culicidae</taxon>
        <taxon>Anophelinae</taxon>
        <taxon>Anopheles</taxon>
    </lineage>
</organism>
<accession>A0A182IJT5</accession>
<keyword evidence="7" id="KW-0675">Receptor</keyword>
<dbReference type="Gene3D" id="3.40.630.30">
    <property type="match status" value="1"/>
</dbReference>
<name>A0A182IJT5_ANOAO</name>
<evidence type="ECO:0000256" key="9">
    <source>
        <dbReference type="ARBA" id="ARBA00037764"/>
    </source>
</evidence>
<dbReference type="InterPro" id="IPR000182">
    <property type="entry name" value="GNAT_dom"/>
</dbReference>
<evidence type="ECO:0000256" key="11">
    <source>
        <dbReference type="ARBA" id="ARBA00038679"/>
    </source>
</evidence>
<dbReference type="PANTHER" id="PTHR21137:SF37">
    <property type="entry name" value="ODORANT RECEPTOR 46A, ISOFORM B-RELATED"/>
    <property type="match status" value="1"/>
</dbReference>
<keyword evidence="6" id="KW-0472">Membrane</keyword>
<protein>
    <submittedName>
        <fullName evidence="12">Uncharacterized protein</fullName>
    </submittedName>
</protein>
<dbReference type="InterPro" id="IPR016181">
    <property type="entry name" value="Acyl_CoA_acyltransferase"/>
</dbReference>
<evidence type="ECO:0000256" key="2">
    <source>
        <dbReference type="ARBA" id="ARBA00022606"/>
    </source>
</evidence>
<reference evidence="12" key="1">
    <citation type="submission" date="2022-08" db="UniProtKB">
        <authorList>
            <consortium name="EnsemblMetazoa"/>
        </authorList>
    </citation>
    <scope>IDENTIFICATION</scope>
    <source>
        <strain evidence="12">EBRO</strain>
    </source>
</reference>
<dbReference type="SUPFAM" id="SSF55729">
    <property type="entry name" value="Acyl-CoA N-acyltransferases (Nat)"/>
    <property type="match status" value="1"/>
</dbReference>
<keyword evidence="8" id="KW-0807">Transducer</keyword>
<evidence type="ECO:0000256" key="7">
    <source>
        <dbReference type="ARBA" id="ARBA00023170"/>
    </source>
</evidence>
<evidence type="ECO:0000256" key="3">
    <source>
        <dbReference type="ARBA" id="ARBA00022692"/>
    </source>
</evidence>
<dbReference type="GO" id="GO:0005886">
    <property type="term" value="C:plasma membrane"/>
    <property type="evidence" value="ECO:0007669"/>
    <property type="project" value="TreeGrafter"/>
</dbReference>
<dbReference type="GO" id="GO:0005549">
    <property type="term" value="F:odorant binding"/>
    <property type="evidence" value="ECO:0007669"/>
    <property type="project" value="InterPro"/>
</dbReference>
<proteinExistence type="inferred from homology"/>
<dbReference type="Pfam" id="PF02949">
    <property type="entry name" value="7tm_6"/>
    <property type="match status" value="2"/>
</dbReference>
<evidence type="ECO:0000256" key="6">
    <source>
        <dbReference type="ARBA" id="ARBA00023136"/>
    </source>
</evidence>
<comment type="subcellular location">
    <subcellularLocation>
        <location evidence="1">Membrane</location>
        <topology evidence="1">Multi-pass membrane protein</topology>
    </subcellularLocation>
</comment>
<dbReference type="GO" id="GO:0016747">
    <property type="term" value="F:acyltransferase activity, transferring groups other than amino-acyl groups"/>
    <property type="evidence" value="ECO:0007669"/>
    <property type="project" value="InterPro"/>
</dbReference>
<evidence type="ECO:0000256" key="10">
    <source>
        <dbReference type="ARBA" id="ARBA00037946"/>
    </source>
</evidence>
<keyword evidence="2" id="KW-0716">Sensory transduction</keyword>
<comment type="subunit">
    <text evidence="11">Interacts with Orco. Complexes exist early in the endomembrane system in olfactory sensory neurons (OSNs), coupling these complexes to the conserved ciliary trafficking pathway.</text>
</comment>
<dbReference type="GO" id="GO:0004984">
    <property type="term" value="F:olfactory receptor activity"/>
    <property type="evidence" value="ECO:0007669"/>
    <property type="project" value="InterPro"/>
</dbReference>
<dbReference type="PROSITE" id="PS51186">
    <property type="entry name" value="GNAT"/>
    <property type="match status" value="1"/>
</dbReference>
<dbReference type="InterPro" id="IPR004117">
    <property type="entry name" value="7tm6_olfct_rcpt"/>
</dbReference>
<evidence type="ECO:0000256" key="1">
    <source>
        <dbReference type="ARBA" id="ARBA00004141"/>
    </source>
</evidence>
<dbReference type="EnsemblMetazoa" id="AATE000510-RA">
    <property type="protein sequence ID" value="AATE000510-PA.1"/>
    <property type="gene ID" value="AATE000510"/>
</dbReference>
<evidence type="ECO:0000256" key="4">
    <source>
        <dbReference type="ARBA" id="ARBA00022725"/>
    </source>
</evidence>
<evidence type="ECO:0000256" key="8">
    <source>
        <dbReference type="ARBA" id="ARBA00023224"/>
    </source>
</evidence>
<keyword evidence="4" id="KW-0552">Olfaction</keyword>